<dbReference type="Gene3D" id="1.20.5.620">
    <property type="entry name" value="F1F0 ATP synthase subunit B, membrane domain"/>
    <property type="match status" value="1"/>
</dbReference>
<dbReference type="Proteomes" id="UP000655225">
    <property type="component" value="Unassembled WGS sequence"/>
</dbReference>
<gene>
    <name evidence="2" type="ORF">HHK36_009581</name>
</gene>
<name>A0A834ZGG3_TETSI</name>
<accession>A0A834ZGG3</accession>
<evidence type="ECO:0000313" key="3">
    <source>
        <dbReference type="Proteomes" id="UP000655225"/>
    </source>
</evidence>
<protein>
    <submittedName>
        <fullName evidence="2">Uncharacterized protein</fullName>
    </submittedName>
</protein>
<organism evidence="2 3">
    <name type="scientific">Tetracentron sinense</name>
    <name type="common">Spur-leaf</name>
    <dbReference type="NCBI Taxonomy" id="13715"/>
    <lineage>
        <taxon>Eukaryota</taxon>
        <taxon>Viridiplantae</taxon>
        <taxon>Streptophyta</taxon>
        <taxon>Embryophyta</taxon>
        <taxon>Tracheophyta</taxon>
        <taxon>Spermatophyta</taxon>
        <taxon>Magnoliopsida</taxon>
        <taxon>Trochodendrales</taxon>
        <taxon>Trochodendraceae</taxon>
        <taxon>Tetracentron</taxon>
    </lineage>
</organism>
<sequence length="85" mass="9155">MKAWLHIDGREIERCYLNQGQEESSSADLNRTVGGTVVSGPLLPSTEEDGSGDNGGGVAALNPKMARLKQAKDEAEKEIAEYRAH</sequence>
<keyword evidence="3" id="KW-1185">Reference proteome</keyword>
<comment type="caution">
    <text evidence="2">The sequence shown here is derived from an EMBL/GenBank/DDBJ whole genome shotgun (WGS) entry which is preliminary data.</text>
</comment>
<evidence type="ECO:0000256" key="1">
    <source>
        <dbReference type="SAM" id="MobiDB-lite"/>
    </source>
</evidence>
<feature type="region of interest" description="Disordered" evidence="1">
    <location>
        <begin position="21"/>
        <end position="60"/>
    </location>
</feature>
<dbReference type="AlphaFoldDB" id="A0A834ZGG3"/>
<dbReference type="EMBL" id="JABCRI010000006">
    <property type="protein sequence ID" value="KAF8404693.1"/>
    <property type="molecule type" value="Genomic_DNA"/>
</dbReference>
<proteinExistence type="predicted"/>
<reference evidence="2 3" key="1">
    <citation type="submission" date="2020-04" db="EMBL/GenBank/DDBJ databases">
        <title>Plant Genome Project.</title>
        <authorList>
            <person name="Zhang R.-G."/>
        </authorList>
    </citation>
    <scope>NUCLEOTIDE SEQUENCE [LARGE SCALE GENOMIC DNA]</scope>
    <source>
        <strain evidence="2">YNK0</strain>
        <tissue evidence="2">Leaf</tissue>
    </source>
</reference>
<evidence type="ECO:0000313" key="2">
    <source>
        <dbReference type="EMBL" id="KAF8404693.1"/>
    </source>
</evidence>